<proteinExistence type="predicted"/>
<gene>
    <name evidence="7" type="ORF">PHACT_07670</name>
</gene>
<keyword evidence="5 6" id="KW-0472">Membrane</keyword>
<feature type="transmembrane region" description="Helical" evidence="6">
    <location>
        <begin position="53"/>
        <end position="74"/>
    </location>
</feature>
<accession>A0A1E8CKN6</accession>
<dbReference type="GO" id="GO:0005886">
    <property type="term" value="C:plasma membrane"/>
    <property type="evidence" value="ECO:0007669"/>
    <property type="project" value="UniProtKB-SubCell"/>
</dbReference>
<keyword evidence="3 6" id="KW-0812">Transmembrane</keyword>
<organism evidence="7 8">
    <name type="scientific">Pseudohongiella acticola</name>
    <dbReference type="NCBI Taxonomy" id="1524254"/>
    <lineage>
        <taxon>Bacteria</taxon>
        <taxon>Pseudomonadati</taxon>
        <taxon>Pseudomonadota</taxon>
        <taxon>Gammaproteobacteria</taxon>
        <taxon>Pseudomonadales</taxon>
        <taxon>Pseudohongiellaceae</taxon>
        <taxon>Pseudohongiella</taxon>
    </lineage>
</organism>
<evidence type="ECO:0008006" key="9">
    <source>
        <dbReference type="Google" id="ProtNLM"/>
    </source>
</evidence>
<comment type="subcellular location">
    <subcellularLocation>
        <location evidence="1">Cell membrane</location>
        <topology evidence="1">Multi-pass membrane protein</topology>
    </subcellularLocation>
</comment>
<sequence length="81" mass="8897">MIWLGSVILLTSMAGLWRATHAASIADRLLGLQMISNTGIAFLLLLAQWQDDAIWRDVALVLALLAAVITVALVQMLRRQI</sequence>
<dbReference type="Pfam" id="PF04066">
    <property type="entry name" value="MrpF_PhaF"/>
    <property type="match status" value="1"/>
</dbReference>
<dbReference type="RefSeq" id="WP_070116642.1">
    <property type="nucleotide sequence ID" value="NZ_CAXATG010000001.1"/>
</dbReference>
<dbReference type="Proteomes" id="UP000175669">
    <property type="component" value="Unassembled WGS sequence"/>
</dbReference>
<reference evidence="8" key="1">
    <citation type="submission" date="2016-07" db="EMBL/GenBank/DDBJ databases">
        <authorList>
            <person name="Florea S."/>
            <person name="Webb J.S."/>
            <person name="Jaromczyk J."/>
            <person name="Schardl C.L."/>
        </authorList>
    </citation>
    <scope>NUCLEOTIDE SEQUENCE [LARGE SCALE GENOMIC DNA]</scope>
    <source>
        <strain evidence="8">KCTC 42131</strain>
    </source>
</reference>
<evidence type="ECO:0000256" key="6">
    <source>
        <dbReference type="SAM" id="Phobius"/>
    </source>
</evidence>
<keyword evidence="4 6" id="KW-1133">Transmembrane helix</keyword>
<keyword evidence="8" id="KW-1185">Reference proteome</keyword>
<protein>
    <recommendedName>
        <fullName evidence="9">Portal protein</fullName>
    </recommendedName>
</protein>
<evidence type="ECO:0000256" key="3">
    <source>
        <dbReference type="ARBA" id="ARBA00022692"/>
    </source>
</evidence>
<name>A0A1E8CKN6_9GAMM</name>
<keyword evidence="2" id="KW-1003">Cell membrane</keyword>
<dbReference type="EMBL" id="MASR01000001">
    <property type="protein sequence ID" value="OFE13031.1"/>
    <property type="molecule type" value="Genomic_DNA"/>
</dbReference>
<dbReference type="OrthoDB" id="6170784at2"/>
<dbReference type="InterPro" id="IPR007208">
    <property type="entry name" value="MrpF/PhaF-like"/>
</dbReference>
<dbReference type="GO" id="GO:0015075">
    <property type="term" value="F:monoatomic ion transmembrane transporter activity"/>
    <property type="evidence" value="ECO:0007669"/>
    <property type="project" value="InterPro"/>
</dbReference>
<evidence type="ECO:0000256" key="4">
    <source>
        <dbReference type="ARBA" id="ARBA00022989"/>
    </source>
</evidence>
<dbReference type="STRING" id="1524254.PHACT_07670"/>
<evidence type="ECO:0000313" key="7">
    <source>
        <dbReference type="EMBL" id="OFE13031.1"/>
    </source>
</evidence>
<evidence type="ECO:0000256" key="2">
    <source>
        <dbReference type="ARBA" id="ARBA00022475"/>
    </source>
</evidence>
<evidence type="ECO:0000256" key="1">
    <source>
        <dbReference type="ARBA" id="ARBA00004651"/>
    </source>
</evidence>
<evidence type="ECO:0000256" key="5">
    <source>
        <dbReference type="ARBA" id="ARBA00023136"/>
    </source>
</evidence>
<evidence type="ECO:0000313" key="8">
    <source>
        <dbReference type="Proteomes" id="UP000175669"/>
    </source>
</evidence>
<dbReference type="AlphaFoldDB" id="A0A1E8CKN6"/>
<comment type="caution">
    <text evidence="7">The sequence shown here is derived from an EMBL/GenBank/DDBJ whole genome shotgun (WGS) entry which is preliminary data.</text>
</comment>